<evidence type="ECO:0000313" key="2">
    <source>
        <dbReference type="Proteomes" id="UP000439986"/>
    </source>
</evidence>
<name>A0A844D9I2_9BURK</name>
<evidence type="ECO:0008006" key="3">
    <source>
        <dbReference type="Google" id="ProtNLM"/>
    </source>
</evidence>
<proteinExistence type="predicted"/>
<accession>A0A844D9I2</accession>
<keyword evidence="2" id="KW-1185">Reference proteome</keyword>
<dbReference type="Proteomes" id="UP000439986">
    <property type="component" value="Unassembled WGS sequence"/>
</dbReference>
<evidence type="ECO:0000313" key="1">
    <source>
        <dbReference type="EMBL" id="MRW86785.1"/>
    </source>
</evidence>
<dbReference type="RefSeq" id="WP_154360040.1">
    <property type="nucleotide sequence ID" value="NZ_WKJL01000019.1"/>
</dbReference>
<dbReference type="EMBL" id="WKJL01000019">
    <property type="protein sequence ID" value="MRW86785.1"/>
    <property type="molecule type" value="Genomic_DNA"/>
</dbReference>
<sequence length="184" mass="20306">MSFRRVVEPVCLPVELDAAKANLRLDGDDLDAVVTDWISGITDSLEHEIGQCLMAQTWLGTMNSFGTTLELPHPAVAITKIEYDDASGNLCEIAPADVQIVRKRYSSTLQLAKPGPWPATSCRDGAVRITVECGYGDDPKFTPRNVRLYILAKLVDQFDPATQSEKQTPQSAYVDRLLDACRSY</sequence>
<dbReference type="AlphaFoldDB" id="A0A844D9I2"/>
<dbReference type="InterPro" id="IPR011738">
    <property type="entry name" value="Phage_CHP"/>
</dbReference>
<protein>
    <recommendedName>
        <fullName evidence="3">Phage gp6-like head-tail connector protein</fullName>
    </recommendedName>
</protein>
<comment type="caution">
    <text evidence="1">The sequence shown here is derived from an EMBL/GenBank/DDBJ whole genome shotgun (WGS) entry which is preliminary data.</text>
</comment>
<reference evidence="1 2" key="1">
    <citation type="submission" date="2019-11" db="EMBL/GenBank/DDBJ databases">
        <title>Novel species isolated from a subtropical stream in China.</title>
        <authorList>
            <person name="Lu H."/>
        </authorList>
    </citation>
    <scope>NUCLEOTIDE SEQUENCE [LARGE SCALE GENOMIC DNA]</scope>
    <source>
        <strain evidence="1 2">FT26W</strain>
    </source>
</reference>
<gene>
    <name evidence="1" type="ORF">GJ698_22190</name>
</gene>
<dbReference type="CDD" id="cd08054">
    <property type="entry name" value="gp6"/>
    <property type="match status" value="1"/>
</dbReference>
<dbReference type="NCBIfam" id="TIGR02215">
    <property type="entry name" value="phage_chp_gp8"/>
    <property type="match status" value="1"/>
</dbReference>
<organism evidence="1 2">
    <name type="scientific">Duganella aquatilis</name>
    <dbReference type="NCBI Taxonomy" id="2666082"/>
    <lineage>
        <taxon>Bacteria</taxon>
        <taxon>Pseudomonadati</taxon>
        <taxon>Pseudomonadota</taxon>
        <taxon>Betaproteobacteria</taxon>
        <taxon>Burkholderiales</taxon>
        <taxon>Oxalobacteraceae</taxon>
        <taxon>Telluria group</taxon>
        <taxon>Duganella</taxon>
    </lineage>
</organism>